<dbReference type="InterPro" id="IPR014349">
    <property type="entry name" value="Rieske_Fe-S_prot"/>
</dbReference>
<dbReference type="EMBL" id="DRTD01000531">
    <property type="protein sequence ID" value="HHE55550.1"/>
    <property type="molecule type" value="Genomic_DNA"/>
</dbReference>
<dbReference type="PANTHER" id="PTHR10134">
    <property type="entry name" value="CYTOCHROME B-C1 COMPLEX SUBUNIT RIESKE, MITOCHONDRIAL"/>
    <property type="match status" value="1"/>
</dbReference>
<dbReference type="Gene3D" id="2.102.10.10">
    <property type="entry name" value="Rieske [2Fe-2S] iron-sulphur domain"/>
    <property type="match status" value="1"/>
</dbReference>
<dbReference type="InterPro" id="IPR005805">
    <property type="entry name" value="Rieske_Fe-S_prot_C"/>
</dbReference>
<evidence type="ECO:0000256" key="4">
    <source>
        <dbReference type="ARBA" id="ARBA00023014"/>
    </source>
</evidence>
<keyword evidence="4" id="KW-0411">Iron-sulfur</keyword>
<keyword evidence="2" id="KW-0479">Metal-binding</keyword>
<evidence type="ECO:0000256" key="3">
    <source>
        <dbReference type="ARBA" id="ARBA00023004"/>
    </source>
</evidence>
<dbReference type="AlphaFoldDB" id="A0A7V5H4W7"/>
<keyword evidence="7" id="KW-0472">Membrane</keyword>
<name>A0A7V5H4W7_CALAY</name>
<evidence type="ECO:0000256" key="2">
    <source>
        <dbReference type="ARBA" id="ARBA00022723"/>
    </source>
</evidence>
<keyword evidence="3" id="KW-0408">Iron</keyword>
<comment type="cofactor">
    <cofactor evidence="6">
        <name>[2Fe-2S] cluster</name>
        <dbReference type="ChEBI" id="CHEBI:190135"/>
    </cofactor>
</comment>
<dbReference type="PROSITE" id="PS51296">
    <property type="entry name" value="RIESKE"/>
    <property type="match status" value="1"/>
</dbReference>
<dbReference type="Pfam" id="PF00355">
    <property type="entry name" value="Rieske"/>
    <property type="match status" value="1"/>
</dbReference>
<keyword evidence="7" id="KW-0812">Transmembrane</keyword>
<dbReference type="GO" id="GO:0051537">
    <property type="term" value="F:2 iron, 2 sulfur cluster binding"/>
    <property type="evidence" value="ECO:0007669"/>
    <property type="project" value="UniProtKB-KW"/>
</dbReference>
<keyword evidence="5" id="KW-1015">Disulfide bond</keyword>
<dbReference type="Proteomes" id="UP000886111">
    <property type="component" value="Unassembled WGS sequence"/>
</dbReference>
<dbReference type="CDD" id="cd03467">
    <property type="entry name" value="Rieske"/>
    <property type="match status" value="1"/>
</dbReference>
<evidence type="ECO:0000259" key="8">
    <source>
        <dbReference type="PROSITE" id="PS51296"/>
    </source>
</evidence>
<evidence type="ECO:0000256" key="6">
    <source>
        <dbReference type="ARBA" id="ARBA00034078"/>
    </source>
</evidence>
<accession>A0A7V5H4W7</accession>
<organism evidence="9">
    <name type="scientific">Caldithrix abyssi</name>
    <dbReference type="NCBI Taxonomy" id="187145"/>
    <lineage>
        <taxon>Bacteria</taxon>
        <taxon>Pseudomonadati</taxon>
        <taxon>Calditrichota</taxon>
        <taxon>Calditrichia</taxon>
        <taxon>Calditrichales</taxon>
        <taxon>Calditrichaceae</taxon>
        <taxon>Caldithrix</taxon>
    </lineage>
</organism>
<feature type="domain" description="Rieske" evidence="8">
    <location>
        <begin position="50"/>
        <end position="144"/>
    </location>
</feature>
<dbReference type="SUPFAM" id="SSF50022">
    <property type="entry name" value="ISP domain"/>
    <property type="match status" value="1"/>
</dbReference>
<dbReference type="InterPro" id="IPR036922">
    <property type="entry name" value="Rieske_2Fe-2S_sf"/>
</dbReference>
<evidence type="ECO:0000256" key="5">
    <source>
        <dbReference type="ARBA" id="ARBA00023157"/>
    </source>
</evidence>
<reference evidence="9" key="1">
    <citation type="journal article" date="2020" name="mSystems">
        <title>Genome- and Community-Level Interaction Insights into Carbon Utilization and Element Cycling Functions of Hydrothermarchaeota in Hydrothermal Sediment.</title>
        <authorList>
            <person name="Zhou Z."/>
            <person name="Liu Y."/>
            <person name="Xu W."/>
            <person name="Pan J."/>
            <person name="Luo Z.H."/>
            <person name="Li M."/>
        </authorList>
    </citation>
    <scope>NUCLEOTIDE SEQUENCE [LARGE SCALE GENOMIC DNA]</scope>
    <source>
        <strain evidence="9">HyVt-76</strain>
    </source>
</reference>
<keyword evidence="1" id="KW-0001">2Fe-2S</keyword>
<feature type="transmembrane region" description="Helical" evidence="7">
    <location>
        <begin position="20"/>
        <end position="39"/>
    </location>
</feature>
<proteinExistence type="predicted"/>
<evidence type="ECO:0000313" key="9">
    <source>
        <dbReference type="EMBL" id="HHE55550.1"/>
    </source>
</evidence>
<comment type="caution">
    <text evidence="9">The sequence shown here is derived from an EMBL/GenBank/DDBJ whole genome shotgun (WGS) entry which is preliminary data.</text>
</comment>
<dbReference type="InterPro" id="IPR017941">
    <property type="entry name" value="Rieske_2Fe-2S"/>
</dbReference>
<evidence type="ECO:0000256" key="1">
    <source>
        <dbReference type="ARBA" id="ARBA00022714"/>
    </source>
</evidence>
<dbReference type="GO" id="GO:0016020">
    <property type="term" value="C:membrane"/>
    <property type="evidence" value="ECO:0007669"/>
    <property type="project" value="InterPro"/>
</dbReference>
<keyword evidence="7" id="KW-1133">Transmembrane helix</keyword>
<dbReference type="PRINTS" id="PR00162">
    <property type="entry name" value="RIESKE"/>
</dbReference>
<gene>
    <name evidence="9" type="ORF">ENL21_07190</name>
</gene>
<protein>
    <submittedName>
        <fullName evidence="9">Ubiquinol-cytochrome c reductase iron-sulfur subunit</fullName>
    </submittedName>
</protein>
<dbReference type="GO" id="GO:0046872">
    <property type="term" value="F:metal ion binding"/>
    <property type="evidence" value="ECO:0007669"/>
    <property type="project" value="UniProtKB-KW"/>
</dbReference>
<sequence length="155" mass="18241">MAEEDKKVNRREFFFKTGVFTALGLAILAFFRNLLLYIFPARKEKTFHKYLVAHEKEFKKDKRPKQINIGKTPVFVVPYDDHYKVMSGICTHLGCIVKWEQDKDRFFCPCHKGEFDRMGNVIGGPPPRPLDEFKVVVENHKVYVYVEDKVRSPWA</sequence>
<evidence type="ECO:0000256" key="7">
    <source>
        <dbReference type="SAM" id="Phobius"/>
    </source>
</evidence>